<feature type="domain" description="D-galactarate/Altronate dehydratase C-terminal" evidence="4">
    <location>
        <begin position="137"/>
        <end position="376"/>
    </location>
</feature>
<dbReference type="PANTHER" id="PTHR30536:SF5">
    <property type="entry name" value="ALTRONATE DEHYDRATASE"/>
    <property type="match status" value="1"/>
</dbReference>
<accession>A0A3G1L164</accession>
<dbReference type="PANTHER" id="PTHR30536">
    <property type="entry name" value="ALTRONATE/GALACTARATE DEHYDRATASE"/>
    <property type="match status" value="1"/>
</dbReference>
<dbReference type="AlphaFoldDB" id="A0A3G1L164"/>
<evidence type="ECO:0000313" key="5">
    <source>
        <dbReference type="EMBL" id="ATW28407.1"/>
    </source>
</evidence>
<gene>
    <name evidence="5" type="ORF">DCMF_06400</name>
</gene>
<dbReference type="InterPro" id="IPR007392">
    <property type="entry name" value="GD_AH_second"/>
</dbReference>
<name>A0A3G1L164_FORW1</name>
<keyword evidence="2" id="KW-0456">Lyase</keyword>
<dbReference type="Proteomes" id="UP000323521">
    <property type="component" value="Chromosome"/>
</dbReference>
<keyword evidence="6" id="KW-1185">Reference proteome</keyword>
<evidence type="ECO:0000256" key="1">
    <source>
        <dbReference type="ARBA" id="ARBA00010986"/>
    </source>
</evidence>
<reference evidence="5 6" key="1">
    <citation type="submission" date="2016-10" db="EMBL/GenBank/DDBJ databases">
        <title>Complete Genome Sequence of Peptococcaceae strain DCMF.</title>
        <authorList>
            <person name="Edwards R.J."/>
            <person name="Holland S.I."/>
            <person name="Deshpande N.P."/>
            <person name="Wong Y.K."/>
            <person name="Ertan H."/>
            <person name="Manefield M."/>
            <person name="Russell T.L."/>
            <person name="Lee M.J."/>
        </authorList>
    </citation>
    <scope>NUCLEOTIDE SEQUENCE [LARGE SCALE GENOMIC DNA]</scope>
    <source>
        <strain evidence="5 6">DCMF</strain>
    </source>
</reference>
<evidence type="ECO:0000259" key="3">
    <source>
        <dbReference type="Pfam" id="PF04295"/>
    </source>
</evidence>
<evidence type="ECO:0000256" key="2">
    <source>
        <dbReference type="ARBA" id="ARBA00023239"/>
    </source>
</evidence>
<dbReference type="EMBL" id="CP017634">
    <property type="protein sequence ID" value="ATW28407.1"/>
    <property type="molecule type" value="Genomic_DNA"/>
</dbReference>
<dbReference type="Pfam" id="PF20629">
    <property type="entry name" value="GD_AH_C"/>
    <property type="match status" value="1"/>
</dbReference>
<protein>
    <submittedName>
        <fullName evidence="5">Uncharacterized protein</fullName>
    </submittedName>
</protein>
<comment type="similarity">
    <text evidence="1">Belongs to the UxaA family.</text>
</comment>
<feature type="domain" description="D-galactarate/Altronate dehydratase second" evidence="3">
    <location>
        <begin position="2"/>
        <end position="127"/>
    </location>
</feature>
<dbReference type="GO" id="GO:0016829">
    <property type="term" value="F:lyase activity"/>
    <property type="evidence" value="ECO:0007669"/>
    <property type="project" value="UniProtKB-KW"/>
</dbReference>
<proteinExistence type="inferred from homology"/>
<dbReference type="Pfam" id="PF04295">
    <property type="entry name" value="GD_AH_second"/>
    <property type="match status" value="1"/>
</dbReference>
<organism evidence="5 6">
    <name type="scientific">Formimonas warabiya</name>
    <dbReference type="NCBI Taxonomy" id="1761012"/>
    <lineage>
        <taxon>Bacteria</taxon>
        <taxon>Bacillati</taxon>
        <taxon>Bacillota</taxon>
        <taxon>Clostridia</taxon>
        <taxon>Eubacteriales</taxon>
        <taxon>Peptococcaceae</taxon>
        <taxon>Candidatus Formimonas</taxon>
    </lineage>
</organism>
<dbReference type="GO" id="GO:0019698">
    <property type="term" value="P:D-galacturonate catabolic process"/>
    <property type="evidence" value="ECO:0007669"/>
    <property type="project" value="TreeGrafter"/>
</dbReference>
<evidence type="ECO:0000313" key="6">
    <source>
        <dbReference type="Proteomes" id="UP000323521"/>
    </source>
</evidence>
<dbReference type="KEGG" id="fwa:DCMF_06400"/>
<dbReference type="InterPro" id="IPR052172">
    <property type="entry name" value="UxaA_altronate/galactarate_dh"/>
</dbReference>
<evidence type="ECO:0000259" key="4">
    <source>
        <dbReference type="Pfam" id="PF20629"/>
    </source>
</evidence>
<dbReference type="InterPro" id="IPR048332">
    <property type="entry name" value="GD_AH_C"/>
</dbReference>
<sequence length="380" mass="39429">MGYRRSDGSVGVRNEVAVLAAMDNINPVVRSICKLAPRALPITMIAGRGQFGQDNVQTQRTIIGLGKNPNLAAVLVVSLEPTSAGLLAGAIAACGKPVRTVTVQECGGSLNTACAGARIAAEMLIDASQQVREECDLSSLMLAVECGGTDTTSGLAANPILGMVADQVIEAGGTVLISEVSELLGAEHILAARAVNPKVAKKILDVINNVEAEAKRRGVDIRGANPVPDNIRGGITTLEEKSLGGMVKAGTKTIMDVLDYAAAPSVPGLYIMDTPAPACESLTGLAAAGCQLCVFTTGVGNSIGHPVLPCIKITANPKTVVYFADNIDLSVEKVLRGEESMTEAAARLYDDMLKVASGKMVRAEVLEQIENANTKIQPTV</sequence>